<name>A0A192T8G9_9HYPH</name>
<dbReference type="EMBL" id="CP013568">
    <property type="protein sequence ID" value="ANL83829.1"/>
    <property type="molecule type" value="Genomic_DNA"/>
</dbReference>
<proteinExistence type="predicted"/>
<gene>
    <name evidence="3" type="ORF">AMC81_CH01015</name>
    <name evidence="4" type="ORF">HER27_014495</name>
</gene>
<feature type="compositionally biased region" description="Polar residues" evidence="1">
    <location>
        <begin position="105"/>
        <end position="126"/>
    </location>
</feature>
<reference evidence="3 5" key="1">
    <citation type="submission" date="2015-11" db="EMBL/GenBank/DDBJ databases">
        <title>The limits of bacterial species coexistence and the symbiotic plasmid transference in sympatric Rhizobium populations.</title>
        <authorList>
            <person name="Perez-Carrascal O.M."/>
            <person name="VanInsberghe D."/>
            <person name="Juarez S."/>
            <person name="Polz M.F."/>
            <person name="Vinuesa P."/>
            <person name="Gonzalez V."/>
        </authorList>
    </citation>
    <scope>NUCLEOTIDE SEQUENCE [LARGE SCALE GENOMIC DNA]</scope>
    <source>
        <strain evidence="3 5">N771</strain>
    </source>
</reference>
<accession>A0A192T8G9</accession>
<dbReference type="AlphaFoldDB" id="A0A192T8G9"/>
<dbReference type="EMBL" id="CP064931">
    <property type="protein sequence ID" value="QPK07673.1"/>
    <property type="molecule type" value="Genomic_DNA"/>
</dbReference>
<evidence type="ECO:0000256" key="1">
    <source>
        <dbReference type="SAM" id="MobiDB-lite"/>
    </source>
</evidence>
<keyword evidence="2" id="KW-0732">Signal</keyword>
<evidence type="ECO:0000256" key="2">
    <source>
        <dbReference type="SAM" id="SignalP"/>
    </source>
</evidence>
<evidence type="ECO:0000313" key="4">
    <source>
        <dbReference type="EMBL" id="QPK07673.1"/>
    </source>
</evidence>
<sequence>MKPIHLIAAASIALLASTSVGLAEECNAAGAVGTAGSASAGDTSASSVGTAGACRTDGGTTSSIGSGGSAATTDGKVQSKTHINDNNGDKLKAQTKAQAVDKGTFSKSRTKTSTDGDTLQSTTRTMSHVPGEKPVKSTTSKKIILPEQQ</sequence>
<evidence type="ECO:0008006" key="7">
    <source>
        <dbReference type="Google" id="ProtNLM"/>
    </source>
</evidence>
<feature type="chain" id="PRO_5043590393" description="Secreted protein" evidence="2">
    <location>
        <begin position="24"/>
        <end position="149"/>
    </location>
</feature>
<organism evidence="4 6">
    <name type="scientific">Rhizobium phaseoli</name>
    <dbReference type="NCBI Taxonomy" id="396"/>
    <lineage>
        <taxon>Bacteria</taxon>
        <taxon>Pseudomonadati</taxon>
        <taxon>Pseudomonadota</taxon>
        <taxon>Alphaproteobacteria</taxon>
        <taxon>Hyphomicrobiales</taxon>
        <taxon>Rhizobiaceae</taxon>
        <taxon>Rhizobium/Agrobacterium group</taxon>
        <taxon>Rhizobium</taxon>
    </lineage>
</organism>
<reference evidence="4 6" key="2">
    <citation type="submission" date="2020-11" db="EMBL/GenBank/DDBJ databases">
        <title>Indigenous Rhizobia Nodulating Common beans in Western Kenya.</title>
        <authorList>
            <person name="Wekesa C.S."/>
            <person name="Oelmueller R."/>
            <person name="Furch A.C."/>
        </authorList>
    </citation>
    <scope>NUCLEOTIDE SEQUENCE [LARGE SCALE GENOMIC DNA]</scope>
    <source>
        <strain evidence="6">BS3</strain>
        <strain evidence="4">S3</strain>
    </source>
</reference>
<evidence type="ECO:0000313" key="6">
    <source>
        <dbReference type="Proteomes" id="UP000540266"/>
    </source>
</evidence>
<feature type="region of interest" description="Disordered" evidence="1">
    <location>
        <begin position="33"/>
        <end position="149"/>
    </location>
</feature>
<protein>
    <recommendedName>
        <fullName evidence="7">Secreted protein</fullName>
    </recommendedName>
</protein>
<dbReference type="STRING" id="396.AMC85_CH01052"/>
<feature type="signal peptide" evidence="2">
    <location>
        <begin position="1"/>
        <end position="23"/>
    </location>
</feature>
<evidence type="ECO:0000313" key="3">
    <source>
        <dbReference type="EMBL" id="ANL83829.1"/>
    </source>
</evidence>
<dbReference type="RefSeq" id="WP_012482953.1">
    <property type="nucleotide sequence ID" value="NZ_CP013522.1"/>
</dbReference>
<feature type="compositionally biased region" description="Polar residues" evidence="1">
    <location>
        <begin position="76"/>
        <end position="86"/>
    </location>
</feature>
<keyword evidence="5" id="KW-1185">Reference proteome</keyword>
<feature type="compositionally biased region" description="Low complexity" evidence="1">
    <location>
        <begin position="33"/>
        <end position="75"/>
    </location>
</feature>
<feature type="compositionally biased region" description="Polar residues" evidence="1">
    <location>
        <begin position="136"/>
        <end position="149"/>
    </location>
</feature>
<evidence type="ECO:0000313" key="5">
    <source>
        <dbReference type="Proteomes" id="UP000078551"/>
    </source>
</evidence>
<dbReference type="GeneID" id="45956409"/>
<dbReference type="Proteomes" id="UP000540266">
    <property type="component" value="Chromosome"/>
</dbReference>
<dbReference type="Proteomes" id="UP000078551">
    <property type="component" value="Chromosome"/>
</dbReference>